<keyword evidence="2" id="KW-0131">Cell cycle</keyword>
<dbReference type="Pfam" id="PF01434">
    <property type="entry name" value="Peptidase_M41"/>
    <property type="match status" value="1"/>
</dbReference>
<dbReference type="GO" id="GO:0005886">
    <property type="term" value="C:plasma membrane"/>
    <property type="evidence" value="ECO:0007669"/>
    <property type="project" value="TreeGrafter"/>
</dbReference>
<dbReference type="OrthoDB" id="9806903at2"/>
<dbReference type="GO" id="GO:0005524">
    <property type="term" value="F:ATP binding"/>
    <property type="evidence" value="ECO:0007669"/>
    <property type="project" value="InterPro"/>
</dbReference>
<dbReference type="Gene3D" id="1.10.8.60">
    <property type="match status" value="1"/>
</dbReference>
<dbReference type="GO" id="GO:0004222">
    <property type="term" value="F:metalloendopeptidase activity"/>
    <property type="evidence" value="ECO:0007669"/>
    <property type="project" value="InterPro"/>
</dbReference>
<dbReference type="InterPro" id="IPR027417">
    <property type="entry name" value="P-loop_NTPase"/>
</dbReference>
<dbReference type="EMBL" id="FQUG01000004">
    <property type="protein sequence ID" value="SHE72973.1"/>
    <property type="molecule type" value="Genomic_DNA"/>
</dbReference>
<keyword evidence="2" id="KW-0132">Cell division</keyword>
<dbReference type="SMART" id="SM00382">
    <property type="entry name" value="AAA"/>
    <property type="match status" value="1"/>
</dbReference>
<sequence length="422" mass="47358">MNAFDKIIGYDDIKAELACFADVIKNQEKYLKLGVTLPRGLLLSGNPGLGKTLMANCFITEAGCKAFTVRKEKPNGDFVNYIKETFDKAKKETPSIVFLDDMDKFANEDASHRNAEEYVAVQSCIDECKGHDVFVLATVNDKFCLPDSLIRAGRFDKMISIDVPNEKYSEHIIKHFLRRKQIMDDVDVNELVRLMEGQSCAKLETVINEAGIYAGFDGRERITHGDIIKAIMRMLFDSPECINPSDDADTRKIAVHEAGHAVVAEVLNPGSVTLTSVCRHTGCTEGITKLYTPKGYFLSKKLQENNILSGLGGKAAIEILYGVADVGCNSDMGKVFNLVSEFVDPDCTLGFDMFEGRNSSQYLLERKDRMIASEVARYYRSARQILIENREFLDAMIEALVEHKTVTFREIQNIRERHLKCA</sequence>
<dbReference type="InterPro" id="IPR003593">
    <property type="entry name" value="AAA+_ATPase"/>
</dbReference>
<dbReference type="RefSeq" id="WP_072935107.1">
    <property type="nucleotide sequence ID" value="NZ_FQUG01000004.1"/>
</dbReference>
<dbReference type="GO" id="GO:0006508">
    <property type="term" value="P:proteolysis"/>
    <property type="evidence" value="ECO:0007669"/>
    <property type="project" value="UniProtKB-KW"/>
</dbReference>
<keyword evidence="2" id="KW-0378">Hydrolase</keyword>
<dbReference type="CDD" id="cd19481">
    <property type="entry name" value="RecA-like_protease"/>
    <property type="match status" value="1"/>
</dbReference>
<dbReference type="Proteomes" id="UP000184404">
    <property type="component" value="Unassembled WGS sequence"/>
</dbReference>
<keyword evidence="2" id="KW-0645">Protease</keyword>
<dbReference type="Gene3D" id="3.40.50.300">
    <property type="entry name" value="P-loop containing nucleotide triphosphate hydrolases"/>
    <property type="match status" value="1"/>
</dbReference>
<dbReference type="GO" id="GO:0051301">
    <property type="term" value="P:cell division"/>
    <property type="evidence" value="ECO:0007669"/>
    <property type="project" value="UniProtKB-KW"/>
</dbReference>
<dbReference type="Pfam" id="PF00004">
    <property type="entry name" value="AAA"/>
    <property type="match status" value="1"/>
</dbReference>
<dbReference type="Gene3D" id="1.20.58.760">
    <property type="entry name" value="Peptidase M41"/>
    <property type="match status" value="1"/>
</dbReference>
<dbReference type="GO" id="GO:0016887">
    <property type="term" value="F:ATP hydrolysis activity"/>
    <property type="evidence" value="ECO:0007669"/>
    <property type="project" value="InterPro"/>
</dbReference>
<evidence type="ECO:0000313" key="3">
    <source>
        <dbReference type="Proteomes" id="UP000184404"/>
    </source>
</evidence>
<reference evidence="2 3" key="1">
    <citation type="submission" date="2016-11" db="EMBL/GenBank/DDBJ databases">
        <authorList>
            <person name="Jaros S."/>
            <person name="Januszkiewicz K."/>
            <person name="Wedrychowicz H."/>
        </authorList>
    </citation>
    <scope>NUCLEOTIDE SEQUENCE [LARGE SCALE GENOMIC DNA]</scope>
    <source>
        <strain evidence="2 3">DSM 10502</strain>
    </source>
</reference>
<evidence type="ECO:0000259" key="1">
    <source>
        <dbReference type="SMART" id="SM00382"/>
    </source>
</evidence>
<keyword evidence="3" id="KW-1185">Reference proteome</keyword>
<dbReference type="SUPFAM" id="SSF52540">
    <property type="entry name" value="P-loop containing nucleoside triphosphate hydrolases"/>
    <property type="match status" value="1"/>
</dbReference>
<dbReference type="AlphaFoldDB" id="A0A1M4VVT3"/>
<organism evidence="2 3">
    <name type="scientific">Schwartzia succinivorans DSM 10502</name>
    <dbReference type="NCBI Taxonomy" id="1123243"/>
    <lineage>
        <taxon>Bacteria</taxon>
        <taxon>Bacillati</taxon>
        <taxon>Bacillota</taxon>
        <taxon>Negativicutes</taxon>
        <taxon>Selenomonadales</taxon>
        <taxon>Selenomonadaceae</taxon>
        <taxon>Schwartzia</taxon>
    </lineage>
</organism>
<dbReference type="SUPFAM" id="SSF140990">
    <property type="entry name" value="FtsH protease domain-like"/>
    <property type="match status" value="1"/>
</dbReference>
<dbReference type="GO" id="GO:0030163">
    <property type="term" value="P:protein catabolic process"/>
    <property type="evidence" value="ECO:0007669"/>
    <property type="project" value="TreeGrafter"/>
</dbReference>
<name>A0A1M4VVT3_9FIRM</name>
<evidence type="ECO:0000313" key="2">
    <source>
        <dbReference type="EMBL" id="SHE72973.1"/>
    </source>
</evidence>
<dbReference type="InterPro" id="IPR037219">
    <property type="entry name" value="Peptidase_M41-like"/>
</dbReference>
<dbReference type="PANTHER" id="PTHR23076">
    <property type="entry name" value="METALLOPROTEASE M41 FTSH"/>
    <property type="match status" value="1"/>
</dbReference>
<dbReference type="GO" id="GO:0004176">
    <property type="term" value="F:ATP-dependent peptidase activity"/>
    <property type="evidence" value="ECO:0007669"/>
    <property type="project" value="InterPro"/>
</dbReference>
<dbReference type="STRING" id="1123243.SAMN02745190_01001"/>
<protein>
    <submittedName>
        <fullName evidence="2">Cell division protease FtsH</fullName>
    </submittedName>
</protein>
<accession>A0A1M4VVT3</accession>
<dbReference type="InterPro" id="IPR003959">
    <property type="entry name" value="ATPase_AAA_core"/>
</dbReference>
<feature type="domain" description="AAA+ ATPase" evidence="1">
    <location>
        <begin position="37"/>
        <end position="165"/>
    </location>
</feature>
<dbReference type="InterPro" id="IPR000642">
    <property type="entry name" value="Peptidase_M41"/>
</dbReference>
<dbReference type="PANTHER" id="PTHR23076:SF97">
    <property type="entry name" value="ATP-DEPENDENT ZINC METALLOPROTEASE YME1L1"/>
    <property type="match status" value="1"/>
</dbReference>
<gene>
    <name evidence="2" type="ORF">SAMN02745190_01001</name>
</gene>
<proteinExistence type="predicted"/>